<comment type="caution">
    <text evidence="6">The sequence shown here is derived from an EMBL/GenBank/DDBJ whole genome shotgun (WGS) entry which is preliminary data.</text>
</comment>
<evidence type="ECO:0000256" key="4">
    <source>
        <dbReference type="ARBA" id="ARBA00023033"/>
    </source>
</evidence>
<dbReference type="PANTHER" id="PTHR47178">
    <property type="entry name" value="MONOOXYGENASE, FAD-BINDING"/>
    <property type="match status" value="1"/>
</dbReference>
<dbReference type="SUPFAM" id="SSF51905">
    <property type="entry name" value="FAD/NAD(P)-binding domain"/>
    <property type="match status" value="1"/>
</dbReference>
<dbReference type="Proteomes" id="UP000245697">
    <property type="component" value="Unassembled WGS sequence"/>
</dbReference>
<reference evidence="6 7" key="1">
    <citation type="submission" date="2018-05" db="EMBL/GenBank/DDBJ databases">
        <title>Genomic Encyclopedia of Archaeal and Bacterial Type Strains, Phase II (KMG-II): from individual species to whole genera.</title>
        <authorList>
            <person name="Goeker M."/>
        </authorList>
    </citation>
    <scope>NUCLEOTIDE SEQUENCE [LARGE SCALE GENOMIC DNA]</scope>
    <source>
        <strain evidence="6 7">DSM 45184</strain>
    </source>
</reference>
<evidence type="ECO:0000313" key="6">
    <source>
        <dbReference type="EMBL" id="PWK40193.1"/>
    </source>
</evidence>
<protein>
    <submittedName>
        <fullName evidence="6">2-polyprenyl-6-methoxyphenol hydroxylase-like FAD-dependent oxidoreductase</fullName>
    </submittedName>
</protein>
<accession>A0A316F4I1</accession>
<dbReference type="InterPro" id="IPR036188">
    <property type="entry name" value="FAD/NAD-bd_sf"/>
</dbReference>
<dbReference type="AlphaFoldDB" id="A0A316F4I1"/>
<dbReference type="Gene3D" id="3.50.50.60">
    <property type="entry name" value="FAD/NAD(P)-binding domain"/>
    <property type="match status" value="1"/>
</dbReference>
<evidence type="ECO:0000259" key="5">
    <source>
        <dbReference type="Pfam" id="PF01494"/>
    </source>
</evidence>
<dbReference type="PRINTS" id="PR00420">
    <property type="entry name" value="RNGMNOXGNASE"/>
</dbReference>
<gene>
    <name evidence="6" type="ORF">BC793_120132</name>
</gene>
<sequence length="408" mass="42627">MAGVRIVVCGAGIGGLALAHALSRHAEVVVLERDATAADTGGYRISINDDACRALATLLPAALLHEIRAVSDTGTAFEQFTIADPRLRPIVVAAEPPGQDRILAHRQVLRVLLARDIAATIRFGSTVRTVAQDRHGAAVTLTDGSQIDGDLVVAADGADSAVVASLLGRSPTRDLGITGIAGWAPLGDAEPPGYLRRGPALAFGPDGTAVFLSLHHPPHPSAAHPTIAGLLGEPALIWGTITRSSRLTLPRNAPAAALVPQAAALLDRWSPWLRERVSGSEAPRTAAFRFRAADPDAPIAGWTPGTVTALGDAIHAMPPTGGRGASTAICDAADLARALDDHRRGAPLAEVLARYQRRLGPRARSAVRESLGPLRVINALRHRPAQLLARPLIDAAGACGAWRYADQR</sequence>
<keyword evidence="3" id="KW-0560">Oxidoreductase</keyword>
<feature type="domain" description="FAD-binding" evidence="5">
    <location>
        <begin position="5"/>
        <end position="166"/>
    </location>
</feature>
<evidence type="ECO:0000256" key="2">
    <source>
        <dbReference type="ARBA" id="ARBA00022827"/>
    </source>
</evidence>
<feature type="domain" description="FAD-binding" evidence="5">
    <location>
        <begin position="302"/>
        <end position="369"/>
    </location>
</feature>
<keyword evidence="2" id="KW-0274">FAD</keyword>
<evidence type="ECO:0000256" key="1">
    <source>
        <dbReference type="ARBA" id="ARBA00022630"/>
    </source>
</evidence>
<dbReference type="EMBL" id="QGGR01000020">
    <property type="protein sequence ID" value="PWK40193.1"/>
    <property type="molecule type" value="Genomic_DNA"/>
</dbReference>
<proteinExistence type="predicted"/>
<dbReference type="PANTHER" id="PTHR47178:SF6">
    <property type="entry name" value="FAD-BINDING DOMAIN-CONTAINING PROTEIN"/>
    <property type="match status" value="1"/>
</dbReference>
<dbReference type="InterPro" id="IPR002938">
    <property type="entry name" value="FAD-bd"/>
</dbReference>
<keyword evidence="1" id="KW-0285">Flavoprotein</keyword>
<dbReference type="GO" id="GO:0004497">
    <property type="term" value="F:monooxygenase activity"/>
    <property type="evidence" value="ECO:0007669"/>
    <property type="project" value="UniProtKB-KW"/>
</dbReference>
<evidence type="ECO:0000313" key="7">
    <source>
        <dbReference type="Proteomes" id="UP000245697"/>
    </source>
</evidence>
<dbReference type="Pfam" id="PF01494">
    <property type="entry name" value="FAD_binding_3"/>
    <property type="match status" value="2"/>
</dbReference>
<keyword evidence="4" id="KW-0503">Monooxygenase</keyword>
<organism evidence="6 7">
    <name type="scientific">Actinoplanes xinjiangensis</name>
    <dbReference type="NCBI Taxonomy" id="512350"/>
    <lineage>
        <taxon>Bacteria</taxon>
        <taxon>Bacillati</taxon>
        <taxon>Actinomycetota</taxon>
        <taxon>Actinomycetes</taxon>
        <taxon>Micromonosporales</taxon>
        <taxon>Micromonosporaceae</taxon>
        <taxon>Actinoplanes</taxon>
    </lineage>
</organism>
<dbReference type="GO" id="GO:0071949">
    <property type="term" value="F:FAD binding"/>
    <property type="evidence" value="ECO:0007669"/>
    <property type="project" value="InterPro"/>
</dbReference>
<evidence type="ECO:0000256" key="3">
    <source>
        <dbReference type="ARBA" id="ARBA00023002"/>
    </source>
</evidence>
<keyword evidence="7" id="KW-1185">Reference proteome</keyword>
<name>A0A316F4I1_9ACTN</name>